<dbReference type="EMBL" id="FWXV01000014">
    <property type="protein sequence ID" value="SMD26356.1"/>
    <property type="molecule type" value="Genomic_DNA"/>
</dbReference>
<dbReference type="RefSeq" id="WP_160097272.1">
    <property type="nucleotide sequence ID" value="NZ_FWXV01000014.1"/>
</dbReference>
<reference evidence="3 4" key="1">
    <citation type="submission" date="2017-04" db="EMBL/GenBank/DDBJ databases">
        <authorList>
            <person name="Afonso C.L."/>
            <person name="Miller P.J."/>
            <person name="Scott M.A."/>
            <person name="Spackman E."/>
            <person name="Goraichik I."/>
            <person name="Dimitrov K.M."/>
            <person name="Suarez D.L."/>
            <person name="Swayne D.E."/>
        </authorList>
    </citation>
    <scope>NUCLEOTIDE SEQUENCE [LARGE SCALE GENOMIC DNA]</scope>
    <source>
        <strain evidence="3 4">DSM 43828</strain>
    </source>
</reference>
<dbReference type="PANTHER" id="PTHR28657">
    <property type="entry name" value="INDOLEAMINE 2,3-DIOXYGENASE"/>
    <property type="match status" value="1"/>
</dbReference>
<dbReference type="Gene3D" id="1.20.58.480">
    <property type="match status" value="1"/>
</dbReference>
<dbReference type="AlphaFoldDB" id="A0A1W2FXI2"/>
<dbReference type="PANTHER" id="PTHR28657:SF5">
    <property type="entry name" value="INDOLEAMINE 2,3-DIOXYGENASE"/>
    <property type="match status" value="1"/>
</dbReference>
<keyword evidence="4" id="KW-1185">Reference proteome</keyword>
<dbReference type="SUPFAM" id="SSF140959">
    <property type="entry name" value="Indolic compounds 2,3-dioxygenase-like"/>
    <property type="match status" value="1"/>
</dbReference>
<dbReference type="InterPro" id="IPR000898">
    <property type="entry name" value="Indolamine_dOase"/>
</dbReference>
<keyword evidence="2" id="KW-0408">Iron</keyword>
<dbReference type="GO" id="GO:0019441">
    <property type="term" value="P:L-tryptophan catabolic process to kynurenine"/>
    <property type="evidence" value="ECO:0007669"/>
    <property type="project" value="InterPro"/>
</dbReference>
<dbReference type="Pfam" id="PF01231">
    <property type="entry name" value="IDO"/>
    <property type="match status" value="1"/>
</dbReference>
<dbReference type="InterPro" id="IPR037217">
    <property type="entry name" value="Trp/Indoleamine_2_3_dOase-like"/>
</dbReference>
<name>A0A1W2FXI2_KIBAR</name>
<dbReference type="GO" id="GO:0046872">
    <property type="term" value="F:metal ion binding"/>
    <property type="evidence" value="ECO:0007669"/>
    <property type="project" value="UniProtKB-KW"/>
</dbReference>
<evidence type="ECO:0000313" key="4">
    <source>
        <dbReference type="Proteomes" id="UP000192674"/>
    </source>
</evidence>
<keyword evidence="3" id="KW-0223">Dioxygenase</keyword>
<evidence type="ECO:0000256" key="2">
    <source>
        <dbReference type="ARBA" id="ARBA00023004"/>
    </source>
</evidence>
<dbReference type="OrthoDB" id="505370at2"/>
<protein>
    <submittedName>
        <fullName evidence="3">Indoleamine 2,3-dioxygenase</fullName>
    </submittedName>
</protein>
<dbReference type="GO" id="GO:0020037">
    <property type="term" value="F:heme binding"/>
    <property type="evidence" value="ECO:0007669"/>
    <property type="project" value="InterPro"/>
</dbReference>
<sequence>MVLPERPGRVVSDTMAGQPLVSGLTDYAVDKELGFLPAADPVSALDERFAPWERLARDISPLIMTGRLRAAVEAMPELSPGGLCGPELERAYLLLCCLGNAYIWAEPQPQQRVPAVLAVPWCHVAALLDRPPVITHSSIVLNNWRRLTPDEPLSTTNIDAQMTFLGGVDEKWFYLGTVGVELAGAPALPLLVDAQHAVAADDTHRLAVDLLAIEPVIRATTRAILDIERWCDPYVFYHRVRRYLTGWPQPGVIYEGVHDEPLVFAGGNAAQSSLIQAFDAGLGIRHEHKLTGPFLRGMRAYMPLAHRRFVRDLEAGPSVYDFVARRLDHPQLTESYTACVRAMRELRSQHLGLTGKYIGRFERRDHAKKGTGGTDFVPILAKSREETRTRELG</sequence>
<keyword evidence="3" id="KW-0560">Oxidoreductase</keyword>
<proteinExistence type="predicted"/>
<gene>
    <name evidence="3" type="ORF">SAMN05661093_09939</name>
</gene>
<dbReference type="Proteomes" id="UP000192674">
    <property type="component" value="Unassembled WGS sequence"/>
</dbReference>
<dbReference type="GO" id="GO:0051213">
    <property type="term" value="F:dioxygenase activity"/>
    <property type="evidence" value="ECO:0007669"/>
    <property type="project" value="UniProtKB-KW"/>
</dbReference>
<keyword evidence="1" id="KW-0479">Metal-binding</keyword>
<evidence type="ECO:0000256" key="1">
    <source>
        <dbReference type="ARBA" id="ARBA00022723"/>
    </source>
</evidence>
<organism evidence="3 4">
    <name type="scientific">Kibdelosporangium aridum</name>
    <dbReference type="NCBI Taxonomy" id="2030"/>
    <lineage>
        <taxon>Bacteria</taxon>
        <taxon>Bacillati</taxon>
        <taxon>Actinomycetota</taxon>
        <taxon>Actinomycetes</taxon>
        <taxon>Pseudonocardiales</taxon>
        <taxon>Pseudonocardiaceae</taxon>
        <taxon>Kibdelosporangium</taxon>
    </lineage>
</organism>
<accession>A0A1W2FXI2</accession>
<evidence type="ECO:0000313" key="3">
    <source>
        <dbReference type="EMBL" id="SMD26356.1"/>
    </source>
</evidence>